<gene>
    <name evidence="19" type="ORF">HERILL_LOCUS13774</name>
</gene>
<evidence type="ECO:0000256" key="4">
    <source>
        <dbReference type="ARBA" id="ARBA00022475"/>
    </source>
</evidence>
<feature type="binding site" evidence="14">
    <location>
        <position position="190"/>
    </location>
    <ligand>
        <name>Mg(2+)</name>
        <dbReference type="ChEBI" id="CHEBI:18420"/>
    </ligand>
</feature>
<dbReference type="Pfam" id="PF00245">
    <property type="entry name" value="Alk_phosphatase"/>
    <property type="match status" value="1"/>
</dbReference>
<dbReference type="SUPFAM" id="SSF53649">
    <property type="entry name" value="Alkaline phosphatase-like"/>
    <property type="match status" value="1"/>
</dbReference>
<feature type="binding site" evidence="14">
    <location>
        <position position="192"/>
    </location>
    <ligand>
        <name>Mg(2+)</name>
        <dbReference type="ChEBI" id="CHEBI:18420"/>
    </ligand>
</feature>
<evidence type="ECO:0000256" key="15">
    <source>
        <dbReference type="RuleBase" id="RU003946"/>
    </source>
</evidence>
<dbReference type="InterPro" id="IPR017850">
    <property type="entry name" value="Alkaline_phosphatase_core_sf"/>
</dbReference>
<dbReference type="InterPro" id="IPR018299">
    <property type="entry name" value="Alkaline_phosphatase_AS"/>
</dbReference>
<organism evidence="19 20">
    <name type="scientific">Hermetia illucens</name>
    <name type="common">Black soldier fly</name>
    <dbReference type="NCBI Taxonomy" id="343691"/>
    <lineage>
        <taxon>Eukaryota</taxon>
        <taxon>Metazoa</taxon>
        <taxon>Ecdysozoa</taxon>
        <taxon>Arthropoda</taxon>
        <taxon>Hexapoda</taxon>
        <taxon>Insecta</taxon>
        <taxon>Pterygota</taxon>
        <taxon>Neoptera</taxon>
        <taxon>Endopterygota</taxon>
        <taxon>Diptera</taxon>
        <taxon>Brachycera</taxon>
        <taxon>Stratiomyomorpha</taxon>
        <taxon>Stratiomyidae</taxon>
        <taxon>Hermetiinae</taxon>
        <taxon>Hermetia</taxon>
    </lineage>
</organism>
<evidence type="ECO:0000256" key="18">
    <source>
        <dbReference type="SAM" id="SignalP"/>
    </source>
</evidence>
<feature type="binding site" evidence="14">
    <location>
        <position position="399"/>
    </location>
    <ligand>
        <name>Zn(2+)</name>
        <dbReference type="ChEBI" id="CHEBI:29105"/>
        <label>2</label>
    </ligand>
</feature>
<feature type="binding site" evidence="14">
    <location>
        <position position="358"/>
    </location>
    <ligand>
        <name>Zn(2+)</name>
        <dbReference type="ChEBI" id="CHEBI:29105"/>
        <label>2</label>
    </ligand>
</feature>
<feature type="binding site" evidence="14">
    <location>
        <position position="400"/>
    </location>
    <ligand>
        <name>Zn(2+)</name>
        <dbReference type="ChEBI" id="CHEBI:29105"/>
        <label>2</label>
    </ligand>
</feature>
<dbReference type="CDD" id="cd16012">
    <property type="entry name" value="ALP"/>
    <property type="match status" value="1"/>
</dbReference>
<keyword evidence="6 14" id="KW-0479">Metal-binding</keyword>
<keyword evidence="4" id="KW-1003">Cell membrane</keyword>
<dbReference type="EMBL" id="LR899013">
    <property type="protein sequence ID" value="CAD7091357.1"/>
    <property type="molecule type" value="Genomic_DNA"/>
</dbReference>
<dbReference type="OMA" id="GYPYRRQ"/>
<comment type="similarity">
    <text evidence="2 15">Belongs to the alkaline phosphatase family.</text>
</comment>
<name>A0A7R8V390_HERIL</name>
<evidence type="ECO:0000256" key="2">
    <source>
        <dbReference type="ARBA" id="ARBA00005984"/>
    </source>
</evidence>
<dbReference type="GO" id="GO:0098552">
    <property type="term" value="C:side of membrane"/>
    <property type="evidence" value="ECO:0007669"/>
    <property type="project" value="UniProtKB-KW"/>
</dbReference>
<evidence type="ECO:0000256" key="10">
    <source>
        <dbReference type="ARBA" id="ARBA00023136"/>
    </source>
</evidence>
<comment type="subcellular location">
    <subcellularLocation>
        <location evidence="1">Cell membrane</location>
        <topology evidence="1">Lipid-anchor</topology>
        <topology evidence="1">GPI-anchor</topology>
    </subcellularLocation>
</comment>
<evidence type="ECO:0000256" key="6">
    <source>
        <dbReference type="ARBA" id="ARBA00022723"/>
    </source>
</evidence>
<accession>A0A7R8V390</accession>
<dbReference type="InParanoid" id="A0A7R8V390"/>
<evidence type="ECO:0000313" key="20">
    <source>
        <dbReference type="Proteomes" id="UP000594454"/>
    </source>
</evidence>
<keyword evidence="17" id="KW-0812">Transmembrane</keyword>
<dbReference type="FunCoup" id="A0A7R8V390">
    <property type="interactions" value="136"/>
</dbReference>
<sequence length="546" mass="59452">MMGPKYILLAVVVSVTVAQVSSRVNDNEKKIHPDLPSLPQSRAAGLELNSDFWHNSAQATIASKLRQKLNNNKAKNIIMFLGDGMSLHTVAATRSLIGDEATQISFEKFPHIGLSKTYCVNKQVADSACTATAYLCGVKGNYGTIGVNAKVERYNCEQGLDETNFTPSIAKWAQDAGKDTGLVTTARVTHASPAGLYAHTANRDWENDEKIRGNGCDSTKNTDIAQQLVFWETGKNMKVVLGGGRGEFLDASMKDGEGLAGWRGDGQNLVEKWLSNHKSMGNATYAWNRDELLAVDPEKTDYLLGLFNEGHCSFHGDLKREGRDKIEPTLTEMTEVAIKMLQKSENGFFLFVEGARIDMAHHDTKARKSLEDTEEFAKALQRARDMTSEEDTLIVVTSDHAHTLTINGYPMRGSNILGLSGDSGTDGIPYTSISYANGPGFDNTYKETGGGRRDITNDDFTDADYLYPATVPLDSETHGGDDVGIFASGPHSHLFDGNFEQNNIPYLMAYAAGIGPYEGRTDGAAEVTVTLSLLIGSVLVVLGYLY</sequence>
<evidence type="ECO:0000313" key="19">
    <source>
        <dbReference type="EMBL" id="CAD7091357.1"/>
    </source>
</evidence>
<evidence type="ECO:0000256" key="8">
    <source>
        <dbReference type="ARBA" id="ARBA00022833"/>
    </source>
</evidence>
<feature type="binding site" evidence="14">
    <location>
        <position position="83"/>
    </location>
    <ligand>
        <name>Mg(2+)</name>
        <dbReference type="ChEBI" id="CHEBI:18420"/>
    </ligand>
</feature>
<feature type="active site" description="Phosphoserine intermediate" evidence="13">
    <location>
        <position position="127"/>
    </location>
</feature>
<comment type="cofactor">
    <cofactor evidence="14">
        <name>Zn(2+)</name>
        <dbReference type="ChEBI" id="CHEBI:29105"/>
    </cofactor>
    <text evidence="14">Binds 2 Zn(2+) ions.</text>
</comment>
<feature type="binding site" evidence="14">
    <location>
        <position position="362"/>
    </location>
    <ligand>
        <name>Zn(2+)</name>
        <dbReference type="ChEBI" id="CHEBI:29105"/>
        <label>2</label>
    </ligand>
</feature>
<proteinExistence type="inferred from homology"/>
<evidence type="ECO:0000256" key="9">
    <source>
        <dbReference type="ARBA" id="ARBA00022842"/>
    </source>
</evidence>
<dbReference type="EC" id="3.1.3.1" evidence="3 16"/>
<keyword evidence="5" id="KW-0336">GPI-anchor</keyword>
<feature type="binding site" evidence="14">
    <location>
        <position position="478"/>
    </location>
    <ligand>
        <name>Zn(2+)</name>
        <dbReference type="ChEBI" id="CHEBI:29105"/>
        <label>2</label>
    </ligand>
</feature>
<keyword evidence="11" id="KW-0325">Glycoprotein</keyword>
<keyword evidence="12" id="KW-0449">Lipoprotein</keyword>
<dbReference type="GO" id="GO:0005886">
    <property type="term" value="C:plasma membrane"/>
    <property type="evidence" value="ECO:0007669"/>
    <property type="project" value="UniProtKB-SubCell"/>
</dbReference>
<feature type="binding site" evidence="14">
    <location>
        <position position="83"/>
    </location>
    <ligand>
        <name>Zn(2+)</name>
        <dbReference type="ChEBI" id="CHEBI:29105"/>
        <label>2</label>
    </ligand>
</feature>
<evidence type="ECO:0000256" key="12">
    <source>
        <dbReference type="ARBA" id="ARBA00023288"/>
    </source>
</evidence>
<dbReference type="AlphaFoldDB" id="A0A7R8V390"/>
<evidence type="ECO:0000256" key="7">
    <source>
        <dbReference type="ARBA" id="ARBA00022801"/>
    </source>
</evidence>
<evidence type="ECO:0000256" key="1">
    <source>
        <dbReference type="ARBA" id="ARBA00004609"/>
    </source>
</evidence>
<keyword evidence="17" id="KW-1133">Transmembrane helix</keyword>
<reference evidence="19 20" key="1">
    <citation type="submission" date="2020-11" db="EMBL/GenBank/DDBJ databases">
        <authorList>
            <person name="Wallbank WR R."/>
            <person name="Pardo Diaz C."/>
            <person name="Kozak K."/>
            <person name="Martin S."/>
            <person name="Jiggins C."/>
            <person name="Moest M."/>
            <person name="Warren A I."/>
            <person name="Generalovic N T."/>
            <person name="Byers J.R.P. K."/>
            <person name="Montejo-Kovacevich G."/>
            <person name="Yen C E."/>
        </authorList>
    </citation>
    <scope>NUCLEOTIDE SEQUENCE [LARGE SCALE GENOMIC DNA]</scope>
</reference>
<comment type="catalytic activity">
    <reaction evidence="16">
        <text>a phosphate monoester + H2O = an alcohol + phosphate</text>
        <dbReference type="Rhea" id="RHEA:15017"/>
        <dbReference type="ChEBI" id="CHEBI:15377"/>
        <dbReference type="ChEBI" id="CHEBI:30879"/>
        <dbReference type="ChEBI" id="CHEBI:43474"/>
        <dbReference type="ChEBI" id="CHEBI:67140"/>
        <dbReference type="EC" id="3.1.3.1"/>
    </reaction>
</comment>
<dbReference type="SMART" id="SM00098">
    <property type="entry name" value="alkPPc"/>
    <property type="match status" value="1"/>
</dbReference>
<dbReference type="PANTHER" id="PTHR11596">
    <property type="entry name" value="ALKALINE PHOSPHATASE"/>
    <property type="match status" value="1"/>
</dbReference>
<feature type="signal peptide" evidence="18">
    <location>
        <begin position="1"/>
        <end position="22"/>
    </location>
</feature>
<keyword evidence="9 14" id="KW-0460">Magnesium</keyword>
<dbReference type="GO" id="GO:0004035">
    <property type="term" value="F:alkaline phosphatase activity"/>
    <property type="evidence" value="ECO:0007669"/>
    <property type="project" value="UniProtKB-EC"/>
</dbReference>
<dbReference type="FunFam" id="3.40.720.10:FF:000008">
    <property type="entry name" value="Alkaline phosphatase"/>
    <property type="match status" value="1"/>
</dbReference>
<evidence type="ECO:0000256" key="11">
    <source>
        <dbReference type="ARBA" id="ARBA00023180"/>
    </source>
</evidence>
<dbReference type="Gene3D" id="3.40.720.10">
    <property type="entry name" value="Alkaline Phosphatase, subunit A"/>
    <property type="match status" value="1"/>
</dbReference>
<dbReference type="InterPro" id="IPR001952">
    <property type="entry name" value="Alkaline_phosphatase"/>
</dbReference>
<evidence type="ECO:0000256" key="5">
    <source>
        <dbReference type="ARBA" id="ARBA00022622"/>
    </source>
</evidence>
<feature type="binding site" evidence="14">
    <location>
        <position position="353"/>
    </location>
    <ligand>
        <name>Zn(2+)</name>
        <dbReference type="ChEBI" id="CHEBI:29105"/>
        <label>1</label>
    </ligand>
</feature>
<dbReference type="OrthoDB" id="5818554at2759"/>
<keyword evidence="10 17" id="KW-0472">Membrane</keyword>
<evidence type="ECO:0000256" key="14">
    <source>
        <dbReference type="PIRSR" id="PIRSR601952-2"/>
    </source>
</evidence>
<comment type="cofactor">
    <cofactor evidence="14">
        <name>Mg(2+)</name>
        <dbReference type="ChEBI" id="CHEBI:18420"/>
    </cofactor>
    <text evidence="14">Binds 1 Mg(2+) ion.</text>
</comment>
<keyword evidence="7 16" id="KW-0378">Hydrolase</keyword>
<evidence type="ECO:0000256" key="17">
    <source>
        <dbReference type="SAM" id="Phobius"/>
    </source>
</evidence>
<dbReference type="PANTHER" id="PTHR11596:SF91">
    <property type="entry name" value="ALKALINE PHOSPHATASE-RELATED"/>
    <property type="match status" value="1"/>
</dbReference>
<feature type="transmembrane region" description="Helical" evidence="17">
    <location>
        <begin position="527"/>
        <end position="545"/>
    </location>
</feature>
<protein>
    <recommendedName>
        <fullName evidence="3 16">Alkaline phosphatase</fullName>
        <ecNumber evidence="3 16">3.1.3.1</ecNumber>
    </recommendedName>
</protein>
<dbReference type="GO" id="GO:0046872">
    <property type="term" value="F:metal ion binding"/>
    <property type="evidence" value="ECO:0007669"/>
    <property type="project" value="UniProtKB-KW"/>
</dbReference>
<dbReference type="PROSITE" id="PS00123">
    <property type="entry name" value="ALKALINE_PHOSPHATASE"/>
    <property type="match status" value="1"/>
</dbReference>
<keyword evidence="20" id="KW-1185">Reference proteome</keyword>
<evidence type="ECO:0000256" key="13">
    <source>
        <dbReference type="PIRSR" id="PIRSR601952-1"/>
    </source>
</evidence>
<evidence type="ECO:0000256" key="3">
    <source>
        <dbReference type="ARBA" id="ARBA00012647"/>
    </source>
</evidence>
<keyword evidence="8 14" id="KW-0862">Zinc</keyword>
<dbReference type="PRINTS" id="PR00113">
    <property type="entry name" value="ALKPHPHTASE"/>
</dbReference>
<feature type="chain" id="PRO_5030776587" description="Alkaline phosphatase" evidence="18">
    <location>
        <begin position="23"/>
        <end position="546"/>
    </location>
</feature>
<keyword evidence="18" id="KW-0732">Signal</keyword>
<evidence type="ECO:0000256" key="16">
    <source>
        <dbReference type="RuleBase" id="RU003947"/>
    </source>
</evidence>
<dbReference type="Proteomes" id="UP000594454">
    <property type="component" value="Chromosome 5"/>
</dbReference>